<dbReference type="STRING" id="523846.Mfer_0299"/>
<evidence type="ECO:0000313" key="3">
    <source>
        <dbReference type="EMBL" id="ADP77102.1"/>
    </source>
</evidence>
<dbReference type="Gene3D" id="3.40.50.150">
    <property type="entry name" value="Vaccinia Virus protein VP39"/>
    <property type="match status" value="1"/>
</dbReference>
<evidence type="ECO:0000313" key="4">
    <source>
        <dbReference type="Proteomes" id="UP000002315"/>
    </source>
</evidence>
<proteinExistence type="inferred from homology"/>
<accession>E3GXS0</accession>
<sequence length="132" mass="15359">MWVDLAKYIIQQCSDKDKVVEVGVGKFFKVADYIKLNSNLHIILTDVKPMRSDVVKDDITSPNIKIYENAKIIYSIRPPIELYPYLIKIAEKTSSKLIIRPLSTESYKINGMRLINYGKASFYEYSRDFKKI</sequence>
<evidence type="ECO:0000256" key="2">
    <source>
        <dbReference type="HAMAP-Rule" id="MF_00341"/>
    </source>
</evidence>
<protein>
    <recommendedName>
        <fullName evidence="2">UPF0146 protein Mfer_0299</fullName>
    </recommendedName>
</protein>
<dbReference type="HOGENOM" id="CLU_148458_0_0_2"/>
<organism evidence="3 4">
    <name type="scientific">Methanothermus fervidus (strain ATCC 43054 / DSM 2088 / JCM 10308 / V24 S)</name>
    <dbReference type="NCBI Taxonomy" id="523846"/>
    <lineage>
        <taxon>Archaea</taxon>
        <taxon>Methanobacteriati</taxon>
        <taxon>Methanobacteriota</taxon>
        <taxon>Methanomada group</taxon>
        <taxon>Methanobacteria</taxon>
        <taxon>Methanobacteriales</taxon>
        <taxon>Methanothermaceae</taxon>
        <taxon>Methanothermus</taxon>
    </lineage>
</organism>
<dbReference type="AlphaFoldDB" id="E3GXS0"/>
<comment type="similarity">
    <text evidence="1 2">Belongs to the UPF0146 family.</text>
</comment>
<keyword evidence="4" id="KW-1185">Reference proteome</keyword>
<evidence type="ECO:0000256" key="1">
    <source>
        <dbReference type="ARBA" id="ARBA00006969"/>
    </source>
</evidence>
<dbReference type="OrthoDB" id="59816at2157"/>
<dbReference type="KEGG" id="mfv:Mfer_0299"/>
<dbReference type="Pfam" id="PF03686">
    <property type="entry name" value="UPF0146"/>
    <property type="match status" value="1"/>
</dbReference>
<dbReference type="HAMAP" id="MF_00341">
    <property type="entry name" value="UPF0146"/>
    <property type="match status" value="1"/>
</dbReference>
<name>E3GXS0_METFV</name>
<dbReference type="EMBL" id="CP002278">
    <property type="protein sequence ID" value="ADP77102.1"/>
    <property type="molecule type" value="Genomic_DNA"/>
</dbReference>
<dbReference type="Proteomes" id="UP000002315">
    <property type="component" value="Chromosome"/>
</dbReference>
<reference evidence="3 4" key="1">
    <citation type="journal article" date="2010" name="Stand. Genomic Sci.">
        <title>Complete genome sequence of Methanothermus fervidus type strain (V24S).</title>
        <authorList>
            <person name="Anderson I."/>
            <person name="Djao O.D."/>
            <person name="Misra M."/>
            <person name="Chertkov O."/>
            <person name="Nolan M."/>
            <person name="Lucas S."/>
            <person name="Lapidus A."/>
            <person name="Del Rio T.G."/>
            <person name="Tice H."/>
            <person name="Cheng J.F."/>
            <person name="Tapia R."/>
            <person name="Han C."/>
            <person name="Goodwin L."/>
            <person name="Pitluck S."/>
            <person name="Liolios K."/>
            <person name="Ivanova N."/>
            <person name="Mavromatis K."/>
            <person name="Mikhailova N."/>
            <person name="Pati A."/>
            <person name="Brambilla E."/>
            <person name="Chen A."/>
            <person name="Palaniappan K."/>
            <person name="Land M."/>
            <person name="Hauser L."/>
            <person name="Chang Y.J."/>
            <person name="Jeffries C.D."/>
            <person name="Sikorski J."/>
            <person name="Spring S."/>
            <person name="Rohde M."/>
            <person name="Eichinger K."/>
            <person name="Huber H."/>
            <person name="Wirth R."/>
            <person name="Goker M."/>
            <person name="Detter J.C."/>
            <person name="Woyke T."/>
            <person name="Bristow J."/>
            <person name="Eisen J.A."/>
            <person name="Markowitz V."/>
            <person name="Hugenholtz P."/>
            <person name="Klenk H.P."/>
            <person name="Kyrpides N.C."/>
        </authorList>
    </citation>
    <scope>NUCLEOTIDE SEQUENCE [LARGE SCALE GENOMIC DNA]</scope>
    <source>
        <strain evidence="4">ATCC 43054 / DSM 2088 / JCM 10308 / V24 S</strain>
    </source>
</reference>
<dbReference type="InterPro" id="IPR005353">
    <property type="entry name" value="UPF0146"/>
</dbReference>
<dbReference type="PIRSF" id="PIRSF016725">
    <property type="entry name" value="UCP016725"/>
    <property type="match status" value="1"/>
</dbReference>
<gene>
    <name evidence="3" type="ordered locus">Mfer_0299</name>
</gene>
<dbReference type="InterPro" id="IPR029063">
    <property type="entry name" value="SAM-dependent_MTases_sf"/>
</dbReference>